<gene>
    <name evidence="3" type="ORF">OF122_03740</name>
</gene>
<evidence type="ECO:0000313" key="4">
    <source>
        <dbReference type="Proteomes" id="UP001163882"/>
    </source>
</evidence>
<dbReference type="Gene3D" id="2.30.110.10">
    <property type="entry name" value="Electron Transport, Fmn-binding Protein, Chain A"/>
    <property type="match status" value="1"/>
</dbReference>
<keyword evidence="1" id="KW-0560">Oxidoreductase</keyword>
<proteinExistence type="predicted"/>
<dbReference type="RefSeq" id="WP_264226493.1">
    <property type="nucleotide sequence ID" value="NZ_CP107716.1"/>
</dbReference>
<dbReference type="InterPro" id="IPR050268">
    <property type="entry name" value="NADH-dep_flavin_reductase"/>
</dbReference>
<dbReference type="SUPFAM" id="SSF50475">
    <property type="entry name" value="FMN-binding split barrel"/>
    <property type="match status" value="1"/>
</dbReference>
<dbReference type="SMART" id="SM00903">
    <property type="entry name" value="Flavin_Reduct"/>
    <property type="match status" value="1"/>
</dbReference>
<keyword evidence="4" id="KW-1185">Reference proteome</keyword>
<dbReference type="Proteomes" id="UP001163882">
    <property type="component" value="Chromosome"/>
</dbReference>
<name>A0ABY6ITY4_9HYPH</name>
<evidence type="ECO:0000313" key="3">
    <source>
        <dbReference type="EMBL" id="UYQ72894.1"/>
    </source>
</evidence>
<sequence>MTRPNTKSPPAGPALALALADHPSATDAVPASQFTGAMSTLAAAVTVVTARIGDEQHGRTVTAMLSLSAEPPAVMVSITRDTELAQTIEAAGRFSLSVLAQGQETVADAFAGWGPQDRFANAHWEHWPSGQPLLSGAATSLDCVLAGSIVMDTHTLYAGIVTHTRSFPDRAPLIWHRRSYKALDQS</sequence>
<protein>
    <submittedName>
        <fullName evidence="3">Flavin reductase family protein</fullName>
    </submittedName>
</protein>
<feature type="domain" description="Flavin reductase like" evidence="2">
    <location>
        <begin position="38"/>
        <end position="182"/>
    </location>
</feature>
<dbReference type="InterPro" id="IPR002563">
    <property type="entry name" value="Flavin_Rdtase-like_dom"/>
</dbReference>
<evidence type="ECO:0000256" key="1">
    <source>
        <dbReference type="ARBA" id="ARBA00023002"/>
    </source>
</evidence>
<reference evidence="3" key="1">
    <citation type="submission" date="2022-10" db="EMBL/GenBank/DDBJ databases">
        <title>YIM 151497 complete genome.</title>
        <authorList>
            <person name="Chen X."/>
        </authorList>
    </citation>
    <scope>NUCLEOTIDE SEQUENCE</scope>
    <source>
        <strain evidence="3">YIM 151497</strain>
    </source>
</reference>
<dbReference type="InterPro" id="IPR012349">
    <property type="entry name" value="Split_barrel_FMN-bd"/>
</dbReference>
<accession>A0ABY6ITY4</accession>
<dbReference type="Pfam" id="PF01613">
    <property type="entry name" value="Flavin_Reduct"/>
    <property type="match status" value="1"/>
</dbReference>
<dbReference type="PANTHER" id="PTHR30466">
    <property type="entry name" value="FLAVIN REDUCTASE"/>
    <property type="match status" value="1"/>
</dbReference>
<evidence type="ECO:0000259" key="2">
    <source>
        <dbReference type="SMART" id="SM00903"/>
    </source>
</evidence>
<dbReference type="EMBL" id="CP107716">
    <property type="protein sequence ID" value="UYQ72894.1"/>
    <property type="molecule type" value="Genomic_DNA"/>
</dbReference>
<dbReference type="PANTHER" id="PTHR30466:SF1">
    <property type="entry name" value="FMN REDUCTASE (NADH) RUTF"/>
    <property type="match status" value="1"/>
</dbReference>
<organism evidence="3 4">
    <name type="scientific">Pelagibacterium flavum</name>
    <dbReference type="NCBI Taxonomy" id="2984530"/>
    <lineage>
        <taxon>Bacteria</taxon>
        <taxon>Pseudomonadati</taxon>
        <taxon>Pseudomonadota</taxon>
        <taxon>Alphaproteobacteria</taxon>
        <taxon>Hyphomicrobiales</taxon>
        <taxon>Devosiaceae</taxon>
        <taxon>Pelagibacterium</taxon>
    </lineage>
</organism>